<keyword evidence="2" id="KW-0863">Zinc-finger</keyword>
<dbReference type="InterPro" id="IPR044817">
    <property type="entry name" value="SBP-like"/>
</dbReference>
<dbReference type="Pfam" id="PF03110">
    <property type="entry name" value="SBP"/>
    <property type="match status" value="1"/>
</dbReference>
<dbReference type="PROSITE" id="PS51141">
    <property type="entry name" value="ZF_SBP"/>
    <property type="match status" value="1"/>
</dbReference>
<evidence type="ECO:0000256" key="2">
    <source>
        <dbReference type="ARBA" id="ARBA00022771"/>
    </source>
</evidence>
<gene>
    <name evidence="8" type="ORF">C2E20_3239</name>
</gene>
<dbReference type="EMBL" id="LHPF02000006">
    <property type="protein sequence ID" value="PSC73587.1"/>
    <property type="molecule type" value="Genomic_DNA"/>
</dbReference>
<accession>A0A2P6VHP7</accession>
<dbReference type="PANTHER" id="PTHR31251:SF169">
    <property type="entry name" value="SQUAMOSA PROMOTER-BINDING-LIKE PROTEIN 8"/>
    <property type="match status" value="1"/>
</dbReference>
<evidence type="ECO:0000313" key="8">
    <source>
        <dbReference type="EMBL" id="PSC73587.1"/>
    </source>
</evidence>
<protein>
    <submittedName>
        <fullName evidence="8">Squamosa promoter binding isoform A</fullName>
    </submittedName>
    <submittedName>
        <fullName evidence="7">Squamosa promoter binding isoform B</fullName>
    </submittedName>
</protein>
<reference evidence="8 9" key="1">
    <citation type="journal article" date="2018" name="Plant J.">
        <title>Genome sequences of Chlorella sorokiniana UTEX 1602 and Micractinium conductrix SAG 241.80: implications to maltose excretion by a green alga.</title>
        <authorList>
            <person name="Arriola M.B."/>
            <person name="Velmurugan N."/>
            <person name="Zhang Y."/>
            <person name="Plunkett M.H."/>
            <person name="Hondzo H."/>
            <person name="Barney B.M."/>
        </authorList>
    </citation>
    <scope>NUCLEOTIDE SEQUENCE [LARGE SCALE GENOMIC DNA]</scope>
    <source>
        <strain evidence="8 9">SAG 241.80</strain>
    </source>
</reference>
<name>A0A2P6VHP7_9CHLO</name>
<dbReference type="GO" id="GO:0005634">
    <property type="term" value="C:nucleus"/>
    <property type="evidence" value="ECO:0007669"/>
    <property type="project" value="InterPro"/>
</dbReference>
<evidence type="ECO:0000256" key="5">
    <source>
        <dbReference type="SAM" id="Phobius"/>
    </source>
</evidence>
<evidence type="ECO:0000313" key="9">
    <source>
        <dbReference type="Proteomes" id="UP000239649"/>
    </source>
</evidence>
<dbReference type="SUPFAM" id="SSF103612">
    <property type="entry name" value="SBT domain"/>
    <property type="match status" value="1"/>
</dbReference>
<feature type="region of interest" description="Disordered" evidence="4">
    <location>
        <begin position="775"/>
        <end position="816"/>
    </location>
</feature>
<feature type="compositionally biased region" description="Acidic residues" evidence="4">
    <location>
        <begin position="600"/>
        <end position="612"/>
    </location>
</feature>
<feature type="region of interest" description="Disordered" evidence="4">
    <location>
        <begin position="116"/>
        <end position="185"/>
    </location>
</feature>
<dbReference type="OrthoDB" id="515922at2759"/>
<feature type="domain" description="SBP-type" evidence="6">
    <location>
        <begin position="50"/>
        <end position="128"/>
    </location>
</feature>
<evidence type="ECO:0000313" key="7">
    <source>
        <dbReference type="EMBL" id="PSC73586.1"/>
    </source>
</evidence>
<sequence length="877" mass="88592">MSLAEVGSHSDPEWQVEDVEWDPVGLTAAPAVAGGGKRPVARRLTQRAINTSCQVEGCPRQLLPLRSYYQRQHICEEHFRALAITDASGRIARFCQQCTKLEPLDNFDGERRSCRMSLERRNTRRLGKRSSGQGQRAKRAASAAAPPPMPGSHSGSGSGSTTAGPLLASPSLTTSSVEPPPGREDAARLARTAVAAPPGAGAAAGAAPWPQDASLAAAAAPVAAGPVSGYWLSAGPAAAVNGAAADHAFAAGGGAAGVRLWPMGELDYLAPADVDDLLSMDPDNLAAALLDGGVSLPADGLRSGGSSAAASDTYQASPQMQPPAHTANLIPVGLHQASMGPRQQAALAQQQHQAALAQQQQQQGWAMQQQAALAQYGSMQLPGAATALMRDADIQDLLVDLMAVPPVEEIRVSLKLYGVHPEHLPADLRAELLVALQLRSTHLQTSLRTGCVHLTLAALASDEEATGLRGPGAAAAVAARLAPMAARLLPSAGRLVVQAGGSAALLALRGDGTPALLLSVPLAPAPAVQLSGLAATTVGAAGGRFRLRVPRSLLLGGRLGLHCRVAGRHVPLALSLVGGEVPQPPCDDDEVEPAEGGASDSEDAATDSEEQEGQAAAVDGGASELVDVQAWVPAAAGEADGVVAAATGGWQRGWGLYEFEASSGALLSQAVPVLVLPDSEAAAAAELARMPPGPQAATALRLAGAVLRYLEAREAAAGGAAPAFEAAYPPLAVSRLAEAARTLLQAAERCGWAALAGLLEPAAIADGWHPARAALAQPGEGSAASEEGEAAPAEDPRSVSRSTSGASSSGSGRLSPTAAKAAVRAAGAGGEAGLVPELDQRDCLRRVMPPAVLGAVTLVVAGVVLGVGAALMSGHLG</sequence>
<organism evidence="8 9">
    <name type="scientific">Micractinium conductrix</name>
    <dbReference type="NCBI Taxonomy" id="554055"/>
    <lineage>
        <taxon>Eukaryota</taxon>
        <taxon>Viridiplantae</taxon>
        <taxon>Chlorophyta</taxon>
        <taxon>core chlorophytes</taxon>
        <taxon>Trebouxiophyceae</taxon>
        <taxon>Chlorellales</taxon>
        <taxon>Chlorellaceae</taxon>
        <taxon>Chlorella clade</taxon>
        <taxon>Micractinium</taxon>
    </lineage>
</organism>
<keyword evidence="5" id="KW-0812">Transmembrane</keyword>
<feature type="compositionally biased region" description="Low complexity" evidence="4">
    <location>
        <begin position="151"/>
        <end position="176"/>
    </location>
</feature>
<keyword evidence="9" id="KW-1185">Reference proteome</keyword>
<dbReference type="InterPro" id="IPR036893">
    <property type="entry name" value="SBP_sf"/>
</dbReference>
<evidence type="ECO:0000256" key="4">
    <source>
        <dbReference type="SAM" id="MobiDB-lite"/>
    </source>
</evidence>
<keyword evidence="3" id="KW-0862">Zinc</keyword>
<proteinExistence type="predicted"/>
<keyword evidence="5" id="KW-1133">Transmembrane helix</keyword>
<evidence type="ECO:0000256" key="1">
    <source>
        <dbReference type="ARBA" id="ARBA00022723"/>
    </source>
</evidence>
<dbReference type="GO" id="GO:0008270">
    <property type="term" value="F:zinc ion binding"/>
    <property type="evidence" value="ECO:0007669"/>
    <property type="project" value="UniProtKB-KW"/>
</dbReference>
<reference evidence="8" key="2">
    <citation type="submission" date="2018-02" db="EMBL/GenBank/DDBJ databases">
        <authorList>
            <person name="Cohen D.B."/>
            <person name="Kent A.D."/>
        </authorList>
    </citation>
    <scope>NUCLEOTIDE SEQUENCE</scope>
    <source>
        <strain evidence="8">SAG 241.80</strain>
    </source>
</reference>
<dbReference type="EMBL" id="LHPF02000006">
    <property type="protein sequence ID" value="PSC73586.1"/>
    <property type="molecule type" value="Genomic_DNA"/>
</dbReference>
<evidence type="ECO:0000256" key="3">
    <source>
        <dbReference type="ARBA" id="ARBA00022833"/>
    </source>
</evidence>
<dbReference type="InterPro" id="IPR004333">
    <property type="entry name" value="SBP_dom"/>
</dbReference>
<comment type="caution">
    <text evidence="8">The sequence shown here is derived from an EMBL/GenBank/DDBJ whole genome shotgun (WGS) entry which is preliminary data.</text>
</comment>
<dbReference type="PANTHER" id="PTHR31251">
    <property type="entry name" value="SQUAMOSA PROMOTER-BINDING-LIKE PROTEIN 4"/>
    <property type="match status" value="1"/>
</dbReference>
<feature type="compositionally biased region" description="Low complexity" evidence="4">
    <location>
        <begin position="778"/>
        <end position="816"/>
    </location>
</feature>
<feature type="region of interest" description="Disordered" evidence="4">
    <location>
        <begin position="578"/>
        <end position="619"/>
    </location>
</feature>
<dbReference type="AlphaFoldDB" id="A0A2P6VHP7"/>
<dbReference type="Proteomes" id="UP000239649">
    <property type="component" value="Unassembled WGS sequence"/>
</dbReference>
<keyword evidence="1" id="KW-0479">Metal-binding</keyword>
<keyword evidence="5" id="KW-0472">Membrane</keyword>
<evidence type="ECO:0000259" key="6">
    <source>
        <dbReference type="PROSITE" id="PS51141"/>
    </source>
</evidence>
<feature type="transmembrane region" description="Helical" evidence="5">
    <location>
        <begin position="851"/>
        <end position="872"/>
    </location>
</feature>
<dbReference type="GO" id="GO:0003677">
    <property type="term" value="F:DNA binding"/>
    <property type="evidence" value="ECO:0007669"/>
    <property type="project" value="InterPro"/>
</dbReference>
<feature type="region of interest" description="Disordered" evidence="4">
    <location>
        <begin position="301"/>
        <end position="325"/>
    </location>
</feature>
<dbReference type="Gene3D" id="4.10.1100.10">
    <property type="entry name" value="Transcription factor, SBP-box domain"/>
    <property type="match status" value="1"/>
</dbReference>